<dbReference type="PANTHER" id="PTHR24223">
    <property type="entry name" value="ATP-BINDING CASSETTE SUB-FAMILY C"/>
    <property type="match status" value="1"/>
</dbReference>
<evidence type="ECO:0000256" key="5">
    <source>
        <dbReference type="ARBA" id="ARBA00022989"/>
    </source>
</evidence>
<feature type="compositionally biased region" description="Basic and acidic residues" evidence="7">
    <location>
        <begin position="39"/>
        <end position="53"/>
    </location>
</feature>
<evidence type="ECO:0000256" key="8">
    <source>
        <dbReference type="SAM" id="Phobius"/>
    </source>
</evidence>
<evidence type="ECO:0000259" key="9">
    <source>
        <dbReference type="PROSITE" id="PS50929"/>
    </source>
</evidence>
<comment type="caution">
    <text evidence="10">The sequence shown here is derived from an EMBL/GenBank/DDBJ whole genome shotgun (WGS) entry which is preliminary data.</text>
</comment>
<proteinExistence type="predicted"/>
<keyword evidence="2 8" id="KW-0812">Transmembrane</keyword>
<dbReference type="InterPro" id="IPR036640">
    <property type="entry name" value="ABC1_TM_sf"/>
</dbReference>
<feature type="transmembrane region" description="Helical" evidence="8">
    <location>
        <begin position="525"/>
        <end position="546"/>
    </location>
</feature>
<evidence type="ECO:0000313" key="10">
    <source>
        <dbReference type="EMBL" id="CAJ0967144.1"/>
    </source>
</evidence>
<dbReference type="InterPro" id="IPR050173">
    <property type="entry name" value="ABC_transporter_C-like"/>
</dbReference>
<evidence type="ECO:0000256" key="3">
    <source>
        <dbReference type="ARBA" id="ARBA00022741"/>
    </source>
</evidence>
<reference evidence="10" key="1">
    <citation type="submission" date="2023-07" db="EMBL/GenBank/DDBJ databases">
        <authorList>
            <person name="Stuckert A."/>
        </authorList>
    </citation>
    <scope>NUCLEOTIDE SEQUENCE</scope>
</reference>
<feature type="non-terminal residue" evidence="10">
    <location>
        <position position="812"/>
    </location>
</feature>
<dbReference type="CDD" id="cd18598">
    <property type="entry name" value="ABC_6TM_MRP7_D1_like"/>
    <property type="match status" value="1"/>
</dbReference>
<dbReference type="Gene3D" id="1.20.1560.10">
    <property type="entry name" value="ABC transporter type 1, transmembrane domain"/>
    <property type="match status" value="1"/>
</dbReference>
<keyword evidence="4" id="KW-0067">ATP-binding</keyword>
<organism evidence="10 11">
    <name type="scientific">Ranitomeya imitator</name>
    <name type="common">mimic poison frog</name>
    <dbReference type="NCBI Taxonomy" id="111125"/>
    <lineage>
        <taxon>Eukaryota</taxon>
        <taxon>Metazoa</taxon>
        <taxon>Chordata</taxon>
        <taxon>Craniata</taxon>
        <taxon>Vertebrata</taxon>
        <taxon>Euteleostomi</taxon>
        <taxon>Amphibia</taxon>
        <taxon>Batrachia</taxon>
        <taxon>Anura</taxon>
        <taxon>Neobatrachia</taxon>
        <taxon>Hyloidea</taxon>
        <taxon>Dendrobatidae</taxon>
        <taxon>Dendrobatinae</taxon>
        <taxon>Ranitomeya</taxon>
    </lineage>
</organism>
<dbReference type="PROSITE" id="PS50929">
    <property type="entry name" value="ABC_TM1F"/>
    <property type="match status" value="1"/>
</dbReference>
<keyword evidence="1" id="KW-0813">Transport</keyword>
<keyword evidence="11" id="KW-1185">Reference proteome</keyword>
<dbReference type="PANTHER" id="PTHR24223:SF330">
    <property type="entry name" value="ATP-BINDING CASSETTE SUB-FAMILY C MEMBER 10"/>
    <property type="match status" value="1"/>
</dbReference>
<dbReference type="InterPro" id="IPR027417">
    <property type="entry name" value="P-loop_NTPase"/>
</dbReference>
<feature type="region of interest" description="Disordered" evidence="7">
    <location>
        <begin position="1"/>
        <end position="67"/>
    </location>
</feature>
<evidence type="ECO:0000256" key="7">
    <source>
        <dbReference type="SAM" id="MobiDB-lite"/>
    </source>
</evidence>
<dbReference type="Pfam" id="PF00664">
    <property type="entry name" value="ABC_membrane"/>
    <property type="match status" value="1"/>
</dbReference>
<evidence type="ECO:0000256" key="2">
    <source>
        <dbReference type="ARBA" id="ARBA00022692"/>
    </source>
</evidence>
<dbReference type="SUPFAM" id="SSF52540">
    <property type="entry name" value="P-loop containing nucleoside triphosphate hydrolases"/>
    <property type="match status" value="1"/>
</dbReference>
<feature type="transmembrane region" description="Helical" evidence="8">
    <location>
        <begin position="431"/>
        <end position="454"/>
    </location>
</feature>
<evidence type="ECO:0000256" key="1">
    <source>
        <dbReference type="ARBA" id="ARBA00022448"/>
    </source>
</evidence>
<feature type="transmembrane region" description="Helical" evidence="8">
    <location>
        <begin position="334"/>
        <end position="355"/>
    </location>
</feature>
<feature type="transmembrane region" description="Helical" evidence="8">
    <location>
        <begin position="558"/>
        <end position="576"/>
    </location>
</feature>
<accession>A0ABN9MK35</accession>
<evidence type="ECO:0000256" key="6">
    <source>
        <dbReference type="ARBA" id="ARBA00023136"/>
    </source>
</evidence>
<feature type="transmembrane region" description="Helical" evidence="8">
    <location>
        <begin position="170"/>
        <end position="195"/>
    </location>
</feature>
<gene>
    <name evidence="10" type="ORF">RIMI_LOCUS21982759</name>
</gene>
<protein>
    <recommendedName>
        <fullName evidence="9">ABC transmembrane type-1 domain-containing protein</fullName>
    </recommendedName>
</protein>
<keyword evidence="6 8" id="KW-0472">Membrane</keyword>
<feature type="transmembrane region" description="Helical" evidence="8">
    <location>
        <begin position="138"/>
        <end position="158"/>
    </location>
</feature>
<dbReference type="InterPro" id="IPR011527">
    <property type="entry name" value="ABC1_TM_dom"/>
</dbReference>
<feature type="transmembrane region" description="Helical" evidence="8">
    <location>
        <begin position="308"/>
        <end position="328"/>
    </location>
</feature>
<evidence type="ECO:0000256" key="4">
    <source>
        <dbReference type="ARBA" id="ARBA00022840"/>
    </source>
</evidence>
<evidence type="ECO:0000313" key="11">
    <source>
        <dbReference type="Proteomes" id="UP001176940"/>
    </source>
</evidence>
<dbReference type="EMBL" id="CAUEEQ010078079">
    <property type="protein sequence ID" value="CAJ0967144.1"/>
    <property type="molecule type" value="Genomic_DNA"/>
</dbReference>
<keyword evidence="3" id="KW-0547">Nucleotide-binding</keyword>
<sequence length="812" mass="89792">MESREEAGSWVSIEEAVGWRSGGEAEGLGSGEEAGGHGSGEEAGSRGSGEEAGSRGSGEDTGDLGSGDEAGGWVSGLGFQRGGRRTKADLVLGALFPREVTTSSEVLSSSVSFLAWTSHFLSLLHLRKSCYVDSRGPLSLTAPVVLVAPSVVITMVWLCTEGAVRSPLDWVLVSRFSLSCLRLFCIIVYFCTVLVRPPRLPSRGTGSINDVSEYSPLVVSFPSDNDEEAAEDGESWLSRFFYFWMQPLLWRGAGGGLKRPQDVCLLPHHLQTWRIRRDISTCPRAPHLLWVLHSCFGAHYYSLGFLKLVSCALSFMGPILLNLLVNFMETRAEALSWGVLYTTGLFATGLLGAVVQNQFTHQINKLMLSVRASVLISVYQKTLHGEGTGLATFSPGEVINFMSTDADRISNFCRSFHELWSLPLQFSVTLYLLYQQVGIAFLGGVGLALLLVPLNKVVAGRILKNNKEMLQHKDARVKLMTELLSGMRVVKFYTWELHFSRCVSGLRDQELQNLRAIKLLDAVCVYLWAALPVLISIITFITYVLLGHQLTAAKVFTSLALVGMLIMPLNNVPWVLNGVLEAKVSLDRVQSFLALPDQDVLGYYQAEALSRDSDIALEMRNATFTWGSEVSDGQHGRPTLHIQHLSVRKVRTPHALNSSHLQSCGRAGGGCREGRLWEELSTVSNHRRTPQGERRDLFVARQESGFGFVAQESWIQFASIRENIQFGKKYEEHLYREVLESCALTPDLSDKDIYLLDDPLAAVDTDVAAHLMDRCILGILRHKTRILCTHRTELLEKADVIVLMDDGRIVST</sequence>
<name>A0ABN9MK35_9NEOB</name>
<dbReference type="Proteomes" id="UP001176940">
    <property type="component" value="Unassembled WGS sequence"/>
</dbReference>
<feature type="compositionally biased region" description="Gly residues" evidence="7">
    <location>
        <begin position="20"/>
        <end position="38"/>
    </location>
</feature>
<keyword evidence="5 8" id="KW-1133">Transmembrane helix</keyword>
<dbReference type="SUPFAM" id="SSF90123">
    <property type="entry name" value="ABC transporter transmembrane region"/>
    <property type="match status" value="1"/>
</dbReference>
<dbReference type="Gene3D" id="3.40.50.300">
    <property type="entry name" value="P-loop containing nucleotide triphosphate hydrolases"/>
    <property type="match status" value="2"/>
</dbReference>
<feature type="domain" description="ABC transmembrane type-1" evidence="9">
    <location>
        <begin position="305"/>
        <end position="581"/>
    </location>
</feature>